<protein>
    <submittedName>
        <fullName evidence="2">Uncharacterized protein</fullName>
    </submittedName>
</protein>
<dbReference type="Proteomes" id="UP000759131">
    <property type="component" value="Unassembled WGS sequence"/>
</dbReference>
<dbReference type="EMBL" id="OC861370">
    <property type="protein sequence ID" value="CAD7629390.1"/>
    <property type="molecule type" value="Genomic_DNA"/>
</dbReference>
<proteinExistence type="predicted"/>
<accession>A0A7R9KU00</accession>
<name>A0A7R9KU00_9ACAR</name>
<evidence type="ECO:0000256" key="1">
    <source>
        <dbReference type="SAM" id="MobiDB-lite"/>
    </source>
</evidence>
<organism evidence="2">
    <name type="scientific">Medioppia subpectinata</name>
    <dbReference type="NCBI Taxonomy" id="1979941"/>
    <lineage>
        <taxon>Eukaryota</taxon>
        <taxon>Metazoa</taxon>
        <taxon>Ecdysozoa</taxon>
        <taxon>Arthropoda</taxon>
        <taxon>Chelicerata</taxon>
        <taxon>Arachnida</taxon>
        <taxon>Acari</taxon>
        <taxon>Acariformes</taxon>
        <taxon>Sarcoptiformes</taxon>
        <taxon>Oribatida</taxon>
        <taxon>Brachypylina</taxon>
        <taxon>Oppioidea</taxon>
        <taxon>Oppiidae</taxon>
        <taxon>Medioppia</taxon>
    </lineage>
</organism>
<dbReference type="AlphaFoldDB" id="A0A7R9KU00"/>
<dbReference type="OrthoDB" id="6511744at2759"/>
<feature type="non-terminal residue" evidence="2">
    <location>
        <position position="1"/>
    </location>
</feature>
<evidence type="ECO:0000313" key="3">
    <source>
        <dbReference type="Proteomes" id="UP000759131"/>
    </source>
</evidence>
<feature type="region of interest" description="Disordered" evidence="1">
    <location>
        <begin position="26"/>
        <end position="45"/>
    </location>
</feature>
<gene>
    <name evidence="2" type="ORF">OSB1V03_LOCUS9807</name>
</gene>
<dbReference type="EMBL" id="CAJPIZ010006795">
    <property type="protein sequence ID" value="CAG2109820.1"/>
    <property type="molecule type" value="Genomic_DNA"/>
</dbReference>
<reference evidence="2" key="1">
    <citation type="submission" date="2020-11" db="EMBL/GenBank/DDBJ databases">
        <authorList>
            <person name="Tran Van P."/>
        </authorList>
    </citation>
    <scope>NUCLEOTIDE SEQUENCE</scope>
</reference>
<evidence type="ECO:0000313" key="2">
    <source>
        <dbReference type="EMBL" id="CAD7629390.1"/>
    </source>
</evidence>
<keyword evidence="3" id="KW-1185">Reference proteome</keyword>
<sequence length="45" mass="4966">METEDSFGPLSPTNPFADKLAMDLAEDDDNETVIDSDFGDEDIDQ</sequence>